<proteinExistence type="predicted"/>
<protein>
    <recommendedName>
        <fullName evidence="5">Heterokaryon incompatibility domain-containing protein</fullName>
    </recommendedName>
</protein>
<feature type="region of interest" description="Disordered" evidence="1">
    <location>
        <begin position="595"/>
        <end position="617"/>
    </location>
</feature>
<evidence type="ECO:0008006" key="5">
    <source>
        <dbReference type="Google" id="ProtNLM"/>
    </source>
</evidence>
<gene>
    <name evidence="3" type="ORF">TrCOL_g481</name>
</gene>
<keyword evidence="4" id="KW-1185">Reference proteome</keyword>
<feature type="compositionally biased region" description="Polar residues" evidence="1">
    <location>
        <begin position="595"/>
        <end position="608"/>
    </location>
</feature>
<keyword evidence="2" id="KW-0812">Transmembrane</keyword>
<reference evidence="4" key="1">
    <citation type="journal article" date="2023" name="Commun. Biol.">
        <title>Genome analysis of Parmales, the sister group of diatoms, reveals the evolutionary specialization of diatoms from phago-mixotrophs to photoautotrophs.</title>
        <authorList>
            <person name="Ban H."/>
            <person name="Sato S."/>
            <person name="Yoshikawa S."/>
            <person name="Yamada K."/>
            <person name="Nakamura Y."/>
            <person name="Ichinomiya M."/>
            <person name="Sato N."/>
            <person name="Blanc-Mathieu R."/>
            <person name="Endo H."/>
            <person name="Kuwata A."/>
            <person name="Ogata H."/>
        </authorList>
    </citation>
    <scope>NUCLEOTIDE SEQUENCE [LARGE SCALE GENOMIC DNA]</scope>
</reference>
<dbReference type="AlphaFoldDB" id="A0A9W7GG13"/>
<dbReference type="EMBL" id="BRYA01000194">
    <property type="protein sequence ID" value="GMI43501.1"/>
    <property type="molecule type" value="Genomic_DNA"/>
</dbReference>
<evidence type="ECO:0000313" key="4">
    <source>
        <dbReference type="Proteomes" id="UP001165065"/>
    </source>
</evidence>
<keyword evidence="2" id="KW-1133">Transmembrane helix</keyword>
<organism evidence="3 4">
    <name type="scientific">Triparma columacea</name>
    <dbReference type="NCBI Taxonomy" id="722753"/>
    <lineage>
        <taxon>Eukaryota</taxon>
        <taxon>Sar</taxon>
        <taxon>Stramenopiles</taxon>
        <taxon>Ochrophyta</taxon>
        <taxon>Bolidophyceae</taxon>
        <taxon>Parmales</taxon>
        <taxon>Triparmaceae</taxon>
        <taxon>Triparma</taxon>
    </lineage>
</organism>
<dbReference type="OrthoDB" id="199652at2759"/>
<name>A0A9W7GG13_9STRA</name>
<feature type="transmembrane region" description="Helical" evidence="2">
    <location>
        <begin position="222"/>
        <end position="241"/>
    </location>
</feature>
<accession>A0A9W7GG13</accession>
<feature type="transmembrane region" description="Helical" evidence="2">
    <location>
        <begin position="158"/>
        <end position="177"/>
    </location>
</feature>
<comment type="caution">
    <text evidence="3">The sequence shown here is derived from an EMBL/GenBank/DDBJ whole genome shotgun (WGS) entry which is preliminary data.</text>
</comment>
<evidence type="ECO:0000256" key="2">
    <source>
        <dbReference type="SAM" id="Phobius"/>
    </source>
</evidence>
<evidence type="ECO:0000256" key="1">
    <source>
        <dbReference type="SAM" id="MobiDB-lite"/>
    </source>
</evidence>
<feature type="transmembrane region" description="Helical" evidence="2">
    <location>
        <begin position="273"/>
        <end position="296"/>
    </location>
</feature>
<evidence type="ECO:0000313" key="3">
    <source>
        <dbReference type="EMBL" id="GMI43501.1"/>
    </source>
</evidence>
<dbReference type="Proteomes" id="UP001165065">
    <property type="component" value="Unassembled WGS sequence"/>
</dbReference>
<keyword evidence="2" id="KW-0472">Membrane</keyword>
<sequence length="617" mass="68975">MVAYEYMAVVSVTFTVEFVWELRLVWPHMRSKGIGKFHRPIMLTLLSTVVGLVQAFGEMVADFPKNRILGEAGVPPTVYNSTTSSATVTVPSFQGYCLLGVPLYDLSAGIIGTGIELPLFEYAAMGTVYCLLVEELAASKRHATIGSLQRIKFRNTALLVLLTLSLMLYNMTTAWWMPSYFLCGKRLNLHYDLAGHSIDSTESLEDYPFTPEDLNHNQQGKGLGLLLLLVLLIRPILWVLFYRTVKKLRGLVPTDSNSSNVVAMTRNVVRVGWIPFVLEIFSVICAIVSFIGQQYLDQDEDQIVNCIFCLQLWLVLSVRRLYFVRSICGRGLQDAFDGLSKYANLYETAELASLLEHGETERDVVARMLSKGLSECQGIKLSQIGIGAFTPANVDAEFAGASETTSSTTPQTFACDSPDFFVSHSWRDDPTEKYKALEQVSRAFEVQNGREPVLWVDKYCIDQSNIKDSLKYLPVWVNASKQRLILHGPSYFTRLWCMWELYVMKASDPRLDNTLFWSVQDHGNSQLSTELSGFDINKVDCFHDEDKAKILGTIESQRGGMGAFNSAVRSLPSSMGLFQRQLSTAAKTVQRSISRKLSMNKTPASASKVTPLHTHGA</sequence>